<dbReference type="Pfam" id="PF01453">
    <property type="entry name" value="B_lectin"/>
    <property type="match status" value="1"/>
</dbReference>
<organism evidence="7 8">
    <name type="scientific">Tagetes erecta</name>
    <name type="common">African marigold</name>
    <dbReference type="NCBI Taxonomy" id="13708"/>
    <lineage>
        <taxon>Eukaryota</taxon>
        <taxon>Viridiplantae</taxon>
        <taxon>Streptophyta</taxon>
        <taxon>Embryophyta</taxon>
        <taxon>Tracheophyta</taxon>
        <taxon>Spermatophyta</taxon>
        <taxon>Magnoliopsida</taxon>
        <taxon>eudicotyledons</taxon>
        <taxon>Gunneridae</taxon>
        <taxon>Pentapetalae</taxon>
        <taxon>asterids</taxon>
        <taxon>campanulids</taxon>
        <taxon>Asterales</taxon>
        <taxon>Asteraceae</taxon>
        <taxon>Asteroideae</taxon>
        <taxon>Heliantheae alliance</taxon>
        <taxon>Tageteae</taxon>
        <taxon>Tagetes</taxon>
    </lineage>
</organism>
<dbReference type="AlphaFoldDB" id="A0AAD8NKM5"/>
<dbReference type="PROSITE" id="PS50927">
    <property type="entry name" value="BULB_LECTIN"/>
    <property type="match status" value="1"/>
</dbReference>
<dbReference type="PANTHER" id="PTHR32444">
    <property type="entry name" value="BULB-TYPE LECTIN DOMAIN-CONTAINING PROTEIN"/>
    <property type="match status" value="1"/>
</dbReference>
<dbReference type="SMART" id="SM00473">
    <property type="entry name" value="PAN_AP"/>
    <property type="match status" value="1"/>
</dbReference>
<comment type="caution">
    <text evidence="7">The sequence shown here is derived from an EMBL/GenBank/DDBJ whole genome shotgun (WGS) entry which is preliminary data.</text>
</comment>
<dbReference type="PROSITE" id="PS50948">
    <property type="entry name" value="PAN"/>
    <property type="match status" value="1"/>
</dbReference>
<evidence type="ECO:0000313" key="8">
    <source>
        <dbReference type="Proteomes" id="UP001229421"/>
    </source>
</evidence>
<evidence type="ECO:0000259" key="5">
    <source>
        <dbReference type="PROSITE" id="PS50927"/>
    </source>
</evidence>
<evidence type="ECO:0000256" key="2">
    <source>
        <dbReference type="ARBA" id="ARBA00023157"/>
    </source>
</evidence>
<accession>A0AAD8NKM5</accession>
<dbReference type="Gene3D" id="2.90.10.10">
    <property type="entry name" value="Bulb-type lectin domain"/>
    <property type="match status" value="1"/>
</dbReference>
<keyword evidence="3" id="KW-0325">Glycoprotein</keyword>
<keyword evidence="4" id="KW-0472">Membrane</keyword>
<dbReference type="GO" id="GO:0048544">
    <property type="term" value="P:recognition of pollen"/>
    <property type="evidence" value="ECO:0007669"/>
    <property type="project" value="InterPro"/>
</dbReference>
<dbReference type="CDD" id="cd00028">
    <property type="entry name" value="B_lectin"/>
    <property type="match status" value="1"/>
</dbReference>
<keyword evidence="2" id="KW-1015">Disulfide bond</keyword>
<dbReference type="InterPro" id="IPR003609">
    <property type="entry name" value="Pan_app"/>
</dbReference>
<evidence type="ECO:0000256" key="1">
    <source>
        <dbReference type="ARBA" id="ARBA00022729"/>
    </source>
</evidence>
<keyword evidence="1" id="KW-0732">Signal</keyword>
<evidence type="ECO:0000313" key="7">
    <source>
        <dbReference type="EMBL" id="KAK1413089.1"/>
    </source>
</evidence>
<feature type="domain" description="Apple" evidence="6">
    <location>
        <begin position="356"/>
        <end position="451"/>
    </location>
</feature>
<dbReference type="InterPro" id="IPR000858">
    <property type="entry name" value="S_locus_glycoprot_dom"/>
</dbReference>
<evidence type="ECO:0000256" key="4">
    <source>
        <dbReference type="SAM" id="Phobius"/>
    </source>
</evidence>
<feature type="transmembrane region" description="Helical" evidence="4">
    <location>
        <begin position="451"/>
        <end position="472"/>
    </location>
</feature>
<dbReference type="PANTHER" id="PTHR32444:SF235">
    <property type="entry name" value="OS01G0783900 PROTEIN"/>
    <property type="match status" value="1"/>
</dbReference>
<gene>
    <name evidence="7" type="ORF">QVD17_34840</name>
</gene>
<keyword evidence="8" id="KW-1185">Reference proteome</keyword>
<reference evidence="7" key="1">
    <citation type="journal article" date="2023" name="bioRxiv">
        <title>Improved chromosome-level genome assembly for marigold (Tagetes erecta).</title>
        <authorList>
            <person name="Jiang F."/>
            <person name="Yuan L."/>
            <person name="Wang S."/>
            <person name="Wang H."/>
            <person name="Xu D."/>
            <person name="Wang A."/>
            <person name="Fan W."/>
        </authorList>
    </citation>
    <scope>NUCLEOTIDE SEQUENCE</scope>
    <source>
        <strain evidence="7">WSJ</strain>
        <tissue evidence="7">Leaf</tissue>
    </source>
</reference>
<dbReference type="Pfam" id="PF00954">
    <property type="entry name" value="S_locus_glycop"/>
    <property type="match status" value="1"/>
</dbReference>
<dbReference type="Proteomes" id="UP001229421">
    <property type="component" value="Unassembled WGS sequence"/>
</dbReference>
<sequence>MHHRSHGVIKKTQLLNKHCCSCLITIPTSAHCHMMTFLNILIIFVFSTFVVSILSTCHAAEDNLAKNEKISDENHDTLLSPGKIFQVGFFGDQNGNQRYLGIWYYMDPKTIVWVANRDSPASSTSCILMIEDDGNLVVKDKSQKYFTTRLPSSSGSRTLKILDTGNLILVSESGTLVWSSFSFPTDTFLPGMYMDKTMKLTSWKTQHNPATGNFVFQKDQVFGYNNYTIFNEKKLHWKSGFGLESNINPTKMPMAALHLLSKSNSTKTSLPYSRVVMNSSGEIQLYYWDITIKRWVLNWSEPKDYCAKYNACGPNSSCNISNSVGTNSFCNCLPGFELVSDLTTLEKVCKRTSTICSGNDTSFLSMEIMKIDVTFQTFLESRSEAECKEKCLGLDCCQAYSYNNVRNDELVQAGVPGGKQGCWIWSAGSQLVDVQIGKGVSGHIIYIRNPVSIGTLFTYMLVNFFFFSFELLF</sequence>
<dbReference type="EMBL" id="JAUHHV010000009">
    <property type="protein sequence ID" value="KAK1413089.1"/>
    <property type="molecule type" value="Genomic_DNA"/>
</dbReference>
<name>A0AAD8NKM5_TARER</name>
<dbReference type="Pfam" id="PF08276">
    <property type="entry name" value="PAN_2"/>
    <property type="match status" value="1"/>
</dbReference>
<dbReference type="InterPro" id="IPR001480">
    <property type="entry name" value="Bulb-type_lectin_dom"/>
</dbReference>
<keyword evidence="4" id="KW-0812">Transmembrane</keyword>
<evidence type="ECO:0000256" key="3">
    <source>
        <dbReference type="ARBA" id="ARBA00023180"/>
    </source>
</evidence>
<keyword evidence="4" id="KW-1133">Transmembrane helix</keyword>
<dbReference type="SUPFAM" id="SSF51110">
    <property type="entry name" value="alpha-D-mannose-specific plant lectins"/>
    <property type="match status" value="1"/>
</dbReference>
<evidence type="ECO:0000259" key="6">
    <source>
        <dbReference type="PROSITE" id="PS50948"/>
    </source>
</evidence>
<proteinExistence type="predicted"/>
<feature type="transmembrane region" description="Helical" evidence="4">
    <location>
        <begin position="36"/>
        <end position="54"/>
    </location>
</feature>
<feature type="domain" description="Bulb-type lectin" evidence="5">
    <location>
        <begin position="63"/>
        <end position="182"/>
    </location>
</feature>
<protein>
    <submittedName>
        <fullName evidence="7">Uncharacterized protein</fullName>
    </submittedName>
</protein>
<dbReference type="SMART" id="SM00108">
    <property type="entry name" value="B_lectin"/>
    <property type="match status" value="1"/>
</dbReference>
<dbReference type="InterPro" id="IPR036426">
    <property type="entry name" value="Bulb-type_lectin_dom_sf"/>
</dbReference>